<reference evidence="4 5" key="1">
    <citation type="journal article" date="2019" name="Commun. Biol.">
        <title>The bagworm genome reveals a unique fibroin gene that provides high tensile strength.</title>
        <authorList>
            <person name="Kono N."/>
            <person name="Nakamura H."/>
            <person name="Ohtoshi R."/>
            <person name="Tomita M."/>
            <person name="Numata K."/>
            <person name="Arakawa K."/>
        </authorList>
    </citation>
    <scope>NUCLEOTIDE SEQUENCE [LARGE SCALE GENOMIC DNA]</scope>
</reference>
<dbReference type="SUPFAM" id="SSF46689">
    <property type="entry name" value="Homeodomain-like"/>
    <property type="match status" value="1"/>
</dbReference>
<dbReference type="InterPro" id="IPR006600">
    <property type="entry name" value="HTH_CenpB_DNA-bd_dom"/>
</dbReference>
<dbReference type="GO" id="GO:0005634">
    <property type="term" value="C:nucleus"/>
    <property type="evidence" value="ECO:0007669"/>
    <property type="project" value="UniProtKB-SubCell"/>
</dbReference>
<dbReference type="STRING" id="151549.A0A4C1UY22"/>
<proteinExistence type="predicted"/>
<dbReference type="PROSITE" id="PS51253">
    <property type="entry name" value="HTH_CENPB"/>
    <property type="match status" value="1"/>
</dbReference>
<evidence type="ECO:0000313" key="4">
    <source>
        <dbReference type="EMBL" id="GBP30907.1"/>
    </source>
</evidence>
<accession>A0A4C1UY22</accession>
<dbReference type="EMBL" id="BGZK01000239">
    <property type="protein sequence ID" value="GBP30907.1"/>
    <property type="molecule type" value="Genomic_DNA"/>
</dbReference>
<feature type="domain" description="HTH CENPB-type" evidence="3">
    <location>
        <begin position="63"/>
        <end position="140"/>
    </location>
</feature>
<gene>
    <name evidence="4" type="ORF">EVAR_28546_1</name>
</gene>
<evidence type="ECO:0000313" key="5">
    <source>
        <dbReference type="Proteomes" id="UP000299102"/>
    </source>
</evidence>
<keyword evidence="5" id="KW-1185">Reference proteome</keyword>
<dbReference type="OrthoDB" id="7477068at2759"/>
<evidence type="ECO:0000259" key="3">
    <source>
        <dbReference type="PROSITE" id="PS51253"/>
    </source>
</evidence>
<comment type="subcellular location">
    <subcellularLocation>
        <location evidence="1">Nucleus</location>
    </subcellularLocation>
</comment>
<sequence>MPRKYKRKPGVVPRHINWTEDSLKLAFEELNKNQKSINDISQIYGISSRTLRRRYEKRNQLLVTQGKHPTLGFENEKRPVSHILKLGDAGFPPERSLIRQLAYQFAEKLGLKHNFNNETKMAGPQWLKSFLERNPEIVVRQAEGLSIQRAKGLCRAEVAKFFDLLITVLTDNDLLDKPYRIFNMDESGVQLNNKPGKWLNALSSYQIALGAILTIDGLTDEASNLSPFKPHGP</sequence>
<dbReference type="Gene3D" id="1.10.10.60">
    <property type="entry name" value="Homeodomain-like"/>
    <property type="match status" value="1"/>
</dbReference>
<organism evidence="4 5">
    <name type="scientific">Eumeta variegata</name>
    <name type="common">Bagworm moth</name>
    <name type="synonym">Eumeta japonica</name>
    <dbReference type="NCBI Taxonomy" id="151549"/>
    <lineage>
        <taxon>Eukaryota</taxon>
        <taxon>Metazoa</taxon>
        <taxon>Ecdysozoa</taxon>
        <taxon>Arthropoda</taxon>
        <taxon>Hexapoda</taxon>
        <taxon>Insecta</taxon>
        <taxon>Pterygota</taxon>
        <taxon>Neoptera</taxon>
        <taxon>Endopterygota</taxon>
        <taxon>Lepidoptera</taxon>
        <taxon>Glossata</taxon>
        <taxon>Ditrysia</taxon>
        <taxon>Tineoidea</taxon>
        <taxon>Psychidae</taxon>
        <taxon>Oiketicinae</taxon>
        <taxon>Eumeta</taxon>
    </lineage>
</organism>
<name>A0A4C1UY22_EUMVA</name>
<keyword evidence="2" id="KW-0238">DNA-binding</keyword>
<evidence type="ECO:0000256" key="2">
    <source>
        <dbReference type="ARBA" id="ARBA00023125"/>
    </source>
</evidence>
<dbReference type="AlphaFoldDB" id="A0A4C1UY22"/>
<dbReference type="GO" id="GO:0003677">
    <property type="term" value="F:DNA binding"/>
    <property type="evidence" value="ECO:0007669"/>
    <property type="project" value="UniProtKB-KW"/>
</dbReference>
<dbReference type="Proteomes" id="UP000299102">
    <property type="component" value="Unassembled WGS sequence"/>
</dbReference>
<dbReference type="InterPro" id="IPR009057">
    <property type="entry name" value="Homeodomain-like_sf"/>
</dbReference>
<comment type="caution">
    <text evidence="4">The sequence shown here is derived from an EMBL/GenBank/DDBJ whole genome shotgun (WGS) entry which is preliminary data.</text>
</comment>
<evidence type="ECO:0000256" key="1">
    <source>
        <dbReference type="ARBA" id="ARBA00004123"/>
    </source>
</evidence>
<protein>
    <recommendedName>
        <fullName evidence="3">HTH CENPB-type domain-containing protein</fullName>
    </recommendedName>
</protein>